<keyword evidence="3" id="KW-1185">Reference proteome</keyword>
<dbReference type="AlphaFoldDB" id="A0AA38PJA5"/>
<dbReference type="Proteomes" id="UP001163846">
    <property type="component" value="Unassembled WGS sequence"/>
</dbReference>
<accession>A0AA38PJA5</accession>
<proteinExistence type="inferred from homology"/>
<name>A0AA38PJA5_9AGAR</name>
<comment type="caution">
    <text evidence="2">The sequence shown here is derived from an EMBL/GenBank/DDBJ whole genome shotgun (WGS) entry which is preliminary data.</text>
</comment>
<evidence type="ECO:0000313" key="2">
    <source>
        <dbReference type="EMBL" id="KAJ3843688.1"/>
    </source>
</evidence>
<reference evidence="2" key="1">
    <citation type="submission" date="2022-08" db="EMBL/GenBank/DDBJ databases">
        <authorList>
            <consortium name="DOE Joint Genome Institute"/>
            <person name="Min B."/>
            <person name="Riley R."/>
            <person name="Sierra-Patev S."/>
            <person name="Naranjo-Ortiz M."/>
            <person name="Looney B."/>
            <person name="Konkel Z."/>
            <person name="Slot J.C."/>
            <person name="Sakamoto Y."/>
            <person name="Steenwyk J.L."/>
            <person name="Rokas A."/>
            <person name="Carro J."/>
            <person name="Camarero S."/>
            <person name="Ferreira P."/>
            <person name="Molpeceres G."/>
            <person name="Ruiz-Duenas F.J."/>
            <person name="Serrano A."/>
            <person name="Henrissat B."/>
            <person name="Drula E."/>
            <person name="Hughes K.W."/>
            <person name="Mata J.L."/>
            <person name="Ishikawa N.K."/>
            <person name="Vargas-Isla R."/>
            <person name="Ushijima S."/>
            <person name="Smith C.A."/>
            <person name="Ahrendt S."/>
            <person name="Andreopoulos W."/>
            <person name="He G."/>
            <person name="Labutti K."/>
            <person name="Lipzen A."/>
            <person name="Ng V."/>
            <person name="Sandor L."/>
            <person name="Barry K."/>
            <person name="Martinez A.T."/>
            <person name="Xiao Y."/>
            <person name="Gibbons J.G."/>
            <person name="Terashima K."/>
            <person name="Hibbett D.S."/>
            <person name="Grigoriev I.V."/>
        </authorList>
    </citation>
    <scope>NUCLEOTIDE SEQUENCE</scope>
    <source>
        <strain evidence="2">TFB9207</strain>
    </source>
</reference>
<comment type="similarity">
    <text evidence="1">Belongs to the MIX23 family.</text>
</comment>
<organism evidence="2 3">
    <name type="scientific">Lentinula raphanica</name>
    <dbReference type="NCBI Taxonomy" id="153919"/>
    <lineage>
        <taxon>Eukaryota</taxon>
        <taxon>Fungi</taxon>
        <taxon>Dikarya</taxon>
        <taxon>Basidiomycota</taxon>
        <taxon>Agaricomycotina</taxon>
        <taxon>Agaricomycetes</taxon>
        <taxon>Agaricomycetidae</taxon>
        <taxon>Agaricales</taxon>
        <taxon>Marasmiineae</taxon>
        <taxon>Omphalotaceae</taxon>
        <taxon>Lentinula</taxon>
    </lineage>
</organism>
<evidence type="ECO:0000313" key="3">
    <source>
        <dbReference type="Proteomes" id="UP001163846"/>
    </source>
</evidence>
<dbReference type="EMBL" id="MU805970">
    <property type="protein sequence ID" value="KAJ3843688.1"/>
    <property type="molecule type" value="Genomic_DNA"/>
</dbReference>
<evidence type="ECO:0000256" key="1">
    <source>
        <dbReference type="ARBA" id="ARBA00024204"/>
    </source>
</evidence>
<protein>
    <submittedName>
        <fullName evidence="2">Caffeine-induced death protein 2-domain-containing protein</fullName>
    </submittedName>
</protein>
<dbReference type="PANTHER" id="PTHR31905:SF2">
    <property type="entry name" value="PROTEIN MIX23"/>
    <property type="match status" value="1"/>
</dbReference>
<dbReference type="PANTHER" id="PTHR31905">
    <property type="entry name" value="COILED-COIL DOMAIN-CONTAINING PROTEIN 58"/>
    <property type="match status" value="1"/>
</dbReference>
<sequence>MVSTKPPLGSLAIQAPSLTPQIVHVSPETCLDLSIFKAVLRSYRALDDTINMRLNRTTAFVNDQERQKATRGKQSAEEQACARLWQELVSNWTRRRELIEYCVGVVDQHSKAKQEILDSQTSSPREIRKARAEKYSQEVKRDQIHKELAVEAIVKQRSVDAFRSRCMYFVPPLTDVEARKMWDAASAR</sequence>
<dbReference type="Pfam" id="PF09774">
    <property type="entry name" value="MIX23"/>
    <property type="match status" value="1"/>
</dbReference>
<dbReference type="InterPro" id="IPR019171">
    <property type="entry name" value="MIX23"/>
</dbReference>
<gene>
    <name evidence="2" type="ORF">F5878DRAFT_604190</name>
</gene>
<dbReference type="GO" id="GO:0005758">
    <property type="term" value="C:mitochondrial intermembrane space"/>
    <property type="evidence" value="ECO:0007669"/>
    <property type="project" value="InterPro"/>
</dbReference>